<dbReference type="SUPFAM" id="SSF53756">
    <property type="entry name" value="UDP-Glycosyltransferase/glycogen phosphorylase"/>
    <property type="match status" value="1"/>
</dbReference>
<dbReference type="EMBL" id="JAGHKO010000001">
    <property type="protein sequence ID" value="MBO9200511.1"/>
    <property type="molecule type" value="Genomic_DNA"/>
</dbReference>
<accession>A0ABS3YRH7</accession>
<dbReference type="PANTHER" id="PTHR45947">
    <property type="entry name" value="SULFOQUINOVOSYL TRANSFERASE SQD2"/>
    <property type="match status" value="1"/>
</dbReference>
<name>A0ABS3YRH7_9BACT</name>
<dbReference type="Proteomes" id="UP000677244">
    <property type="component" value="Unassembled WGS sequence"/>
</dbReference>
<evidence type="ECO:0000259" key="1">
    <source>
        <dbReference type="Pfam" id="PF00534"/>
    </source>
</evidence>
<comment type="caution">
    <text evidence="3">The sequence shown here is derived from an EMBL/GenBank/DDBJ whole genome shotgun (WGS) entry which is preliminary data.</text>
</comment>
<dbReference type="InterPro" id="IPR050194">
    <property type="entry name" value="Glycosyltransferase_grp1"/>
</dbReference>
<dbReference type="Pfam" id="PF00534">
    <property type="entry name" value="Glycos_transf_1"/>
    <property type="match status" value="1"/>
</dbReference>
<evidence type="ECO:0000313" key="3">
    <source>
        <dbReference type="EMBL" id="MBO9200511.1"/>
    </source>
</evidence>
<reference evidence="3 4" key="1">
    <citation type="submission" date="2021-03" db="EMBL/GenBank/DDBJ databases">
        <title>Assistant Professor.</title>
        <authorList>
            <person name="Huq M.A."/>
        </authorList>
    </citation>
    <scope>NUCLEOTIDE SEQUENCE [LARGE SCALE GENOMIC DNA]</scope>
    <source>
        <strain evidence="3 4">MAH-29</strain>
    </source>
</reference>
<evidence type="ECO:0000259" key="2">
    <source>
        <dbReference type="Pfam" id="PF13439"/>
    </source>
</evidence>
<sequence>MTLNQKTRILFFIGSLKGGGKERRLIELLTYLQSKEQYDLMVVVTDPMIEYPSFYKLNVNYQVIRKSWKKHDLSVFYKFYKKCKQFNPDIIHTWGRMQSFFALPAAIGQGIPLVNSQITGAPTDVTRWSINGVIDLINFSVSNTIISNSQAGLNAFKPPAKKTKVIYNGINLNRFQNLCSPESIKLKYGIKTPYAVIMVASFSNKKDYPLFFRLAEQIIQTRDDITFVAVGDGNNLSDVERAGGLAIRSPRIILTGRISDVEALVNSCTVGVLFSNKISGEGISNSIIEYMSLSKPVIANEVGGTKELVHHGKNGYLVGQQTEKEIIELITGLIDDPEKCSAFGKAGRRIIETSFALERMGKAFAQTYQDVLSEEELKKGKPSILLP</sequence>
<dbReference type="InterPro" id="IPR028098">
    <property type="entry name" value="Glyco_trans_4-like_N"/>
</dbReference>
<keyword evidence="4" id="KW-1185">Reference proteome</keyword>
<proteinExistence type="predicted"/>
<dbReference type="Pfam" id="PF13439">
    <property type="entry name" value="Glyco_transf_4"/>
    <property type="match status" value="1"/>
</dbReference>
<dbReference type="InterPro" id="IPR001296">
    <property type="entry name" value="Glyco_trans_1"/>
</dbReference>
<dbReference type="PANTHER" id="PTHR45947:SF3">
    <property type="entry name" value="SULFOQUINOVOSYL TRANSFERASE SQD2"/>
    <property type="match status" value="1"/>
</dbReference>
<protein>
    <submittedName>
        <fullName evidence="3">Glycosyltransferase family 4 protein</fullName>
    </submittedName>
</protein>
<organism evidence="3 4">
    <name type="scientific">Niastella soli</name>
    <dbReference type="NCBI Taxonomy" id="2821487"/>
    <lineage>
        <taxon>Bacteria</taxon>
        <taxon>Pseudomonadati</taxon>
        <taxon>Bacteroidota</taxon>
        <taxon>Chitinophagia</taxon>
        <taxon>Chitinophagales</taxon>
        <taxon>Chitinophagaceae</taxon>
        <taxon>Niastella</taxon>
    </lineage>
</organism>
<feature type="domain" description="Glycosyltransferase subfamily 4-like N-terminal" evidence="2">
    <location>
        <begin position="19"/>
        <end position="174"/>
    </location>
</feature>
<gene>
    <name evidence="3" type="ORF">J7I42_09580</name>
</gene>
<dbReference type="Gene3D" id="3.40.50.2000">
    <property type="entry name" value="Glycogen Phosphorylase B"/>
    <property type="match status" value="2"/>
</dbReference>
<evidence type="ECO:0000313" key="4">
    <source>
        <dbReference type="Proteomes" id="UP000677244"/>
    </source>
</evidence>
<dbReference type="RefSeq" id="WP_209138552.1">
    <property type="nucleotide sequence ID" value="NZ_JAGHKO010000001.1"/>
</dbReference>
<dbReference type="CDD" id="cd03801">
    <property type="entry name" value="GT4_PimA-like"/>
    <property type="match status" value="1"/>
</dbReference>
<feature type="domain" description="Glycosyl transferase family 1" evidence="1">
    <location>
        <begin position="187"/>
        <end position="349"/>
    </location>
</feature>